<name>A0A4C1X9U4_EUMVA</name>
<dbReference type="EMBL" id="BGZK01000753">
    <property type="protein sequence ID" value="GBP59124.1"/>
    <property type="molecule type" value="Genomic_DNA"/>
</dbReference>
<keyword evidence="2" id="KW-1185">Reference proteome</keyword>
<reference evidence="1 2" key="1">
    <citation type="journal article" date="2019" name="Commun. Biol.">
        <title>The bagworm genome reveals a unique fibroin gene that provides high tensile strength.</title>
        <authorList>
            <person name="Kono N."/>
            <person name="Nakamura H."/>
            <person name="Ohtoshi R."/>
            <person name="Tomita M."/>
            <person name="Numata K."/>
            <person name="Arakawa K."/>
        </authorList>
    </citation>
    <scope>NUCLEOTIDE SEQUENCE [LARGE SCALE GENOMIC DNA]</scope>
</reference>
<organism evidence="1 2">
    <name type="scientific">Eumeta variegata</name>
    <name type="common">Bagworm moth</name>
    <name type="synonym">Eumeta japonica</name>
    <dbReference type="NCBI Taxonomy" id="151549"/>
    <lineage>
        <taxon>Eukaryota</taxon>
        <taxon>Metazoa</taxon>
        <taxon>Ecdysozoa</taxon>
        <taxon>Arthropoda</taxon>
        <taxon>Hexapoda</taxon>
        <taxon>Insecta</taxon>
        <taxon>Pterygota</taxon>
        <taxon>Neoptera</taxon>
        <taxon>Endopterygota</taxon>
        <taxon>Lepidoptera</taxon>
        <taxon>Glossata</taxon>
        <taxon>Ditrysia</taxon>
        <taxon>Tineoidea</taxon>
        <taxon>Psychidae</taxon>
        <taxon>Oiketicinae</taxon>
        <taxon>Eumeta</taxon>
    </lineage>
</organism>
<gene>
    <name evidence="1" type="ORF">EVAR_44364_1</name>
</gene>
<evidence type="ECO:0000313" key="2">
    <source>
        <dbReference type="Proteomes" id="UP000299102"/>
    </source>
</evidence>
<sequence>MYTTAGVLSITTSAYKRNDEYFQYFLSSRFVIAAHGTRNSWGVTSDLLYSRWSTSPMDARNLREVTGALQTSWEGIGYLMEEIGLLEEGKGECATGTLTHWMKRNNGSF</sequence>
<accession>A0A4C1X9U4</accession>
<protein>
    <submittedName>
        <fullName evidence="1">Uncharacterized protein</fullName>
    </submittedName>
</protein>
<dbReference type="Proteomes" id="UP000299102">
    <property type="component" value="Unassembled WGS sequence"/>
</dbReference>
<proteinExistence type="predicted"/>
<comment type="caution">
    <text evidence="1">The sequence shown here is derived from an EMBL/GenBank/DDBJ whole genome shotgun (WGS) entry which is preliminary data.</text>
</comment>
<dbReference type="AlphaFoldDB" id="A0A4C1X9U4"/>
<evidence type="ECO:0000313" key="1">
    <source>
        <dbReference type="EMBL" id="GBP59124.1"/>
    </source>
</evidence>